<accession>A0A2Z7B8M1</accession>
<name>A0A2Z7B8M1_9LAMI</name>
<protein>
    <submittedName>
        <fullName evidence="2">Uncharacterized protein</fullName>
    </submittedName>
</protein>
<proteinExistence type="predicted"/>
<evidence type="ECO:0000313" key="2">
    <source>
        <dbReference type="EMBL" id="KZV30278.1"/>
    </source>
</evidence>
<evidence type="ECO:0000313" key="3">
    <source>
        <dbReference type="Proteomes" id="UP000250235"/>
    </source>
</evidence>
<feature type="region of interest" description="Disordered" evidence="1">
    <location>
        <begin position="239"/>
        <end position="288"/>
    </location>
</feature>
<reference evidence="2 3" key="1">
    <citation type="journal article" date="2015" name="Proc. Natl. Acad. Sci. U.S.A.">
        <title>The resurrection genome of Boea hygrometrica: A blueprint for survival of dehydration.</title>
        <authorList>
            <person name="Xiao L."/>
            <person name="Yang G."/>
            <person name="Zhang L."/>
            <person name="Yang X."/>
            <person name="Zhao S."/>
            <person name="Ji Z."/>
            <person name="Zhou Q."/>
            <person name="Hu M."/>
            <person name="Wang Y."/>
            <person name="Chen M."/>
            <person name="Xu Y."/>
            <person name="Jin H."/>
            <person name="Xiao X."/>
            <person name="Hu G."/>
            <person name="Bao F."/>
            <person name="Hu Y."/>
            <person name="Wan P."/>
            <person name="Li L."/>
            <person name="Deng X."/>
            <person name="Kuang T."/>
            <person name="Xiang C."/>
            <person name="Zhu J.K."/>
            <person name="Oliver M.J."/>
            <person name="He Y."/>
        </authorList>
    </citation>
    <scope>NUCLEOTIDE SEQUENCE [LARGE SCALE GENOMIC DNA]</scope>
    <source>
        <strain evidence="3">cv. XS01</strain>
    </source>
</reference>
<dbReference type="AlphaFoldDB" id="A0A2Z7B8M1"/>
<sequence>MSYHIHDWFFKPTAGHPVATTFSQCNYCQQQPLQMQLLNSETTSHHPYRYRNYLKCATTGFTERHRFYFKTPGNQISPKFKIPKSENSKFEFLNPHNIPLGDETTTAALSTDFTSEFTQLRASVNQISIEHVKTRVHIEKLKAAIFTKISSLKSAFLARSETQERVVLVNNDVFCMEIKAQKAALSQEMDIFHNEVQDQKAALSNDLMEFRVQAHENYNTLTTQLSELVDYINRGGYAKKGEMSSGRGPPPLDDQSRSGGSSKIEPSKKREGGSQSISKQRGFRYWLG</sequence>
<keyword evidence="3" id="KW-1185">Reference proteome</keyword>
<dbReference type="Proteomes" id="UP000250235">
    <property type="component" value="Unassembled WGS sequence"/>
</dbReference>
<dbReference type="EMBL" id="KV008334">
    <property type="protein sequence ID" value="KZV30278.1"/>
    <property type="molecule type" value="Genomic_DNA"/>
</dbReference>
<organism evidence="2 3">
    <name type="scientific">Dorcoceras hygrometricum</name>
    <dbReference type="NCBI Taxonomy" id="472368"/>
    <lineage>
        <taxon>Eukaryota</taxon>
        <taxon>Viridiplantae</taxon>
        <taxon>Streptophyta</taxon>
        <taxon>Embryophyta</taxon>
        <taxon>Tracheophyta</taxon>
        <taxon>Spermatophyta</taxon>
        <taxon>Magnoliopsida</taxon>
        <taxon>eudicotyledons</taxon>
        <taxon>Gunneridae</taxon>
        <taxon>Pentapetalae</taxon>
        <taxon>asterids</taxon>
        <taxon>lamiids</taxon>
        <taxon>Lamiales</taxon>
        <taxon>Gesneriaceae</taxon>
        <taxon>Didymocarpoideae</taxon>
        <taxon>Trichosporeae</taxon>
        <taxon>Loxocarpinae</taxon>
        <taxon>Dorcoceras</taxon>
    </lineage>
</organism>
<evidence type="ECO:0000256" key="1">
    <source>
        <dbReference type="SAM" id="MobiDB-lite"/>
    </source>
</evidence>
<gene>
    <name evidence="2" type="ORF">F511_35127</name>
</gene>